<dbReference type="Proteomes" id="UP001177769">
    <property type="component" value="Chromosome"/>
</dbReference>
<comment type="subcellular location">
    <subcellularLocation>
        <location evidence="1">Membrane</location>
        <topology evidence="1">Multi-pass membrane protein</topology>
    </subcellularLocation>
</comment>
<evidence type="ECO:0000256" key="4">
    <source>
        <dbReference type="ARBA" id="ARBA00023136"/>
    </source>
</evidence>
<dbReference type="PANTHER" id="PTHR30249">
    <property type="entry name" value="PUTATIVE SEROTONIN TRANSPORTER"/>
    <property type="match status" value="1"/>
</dbReference>
<gene>
    <name evidence="6" type="ORF">PFX98_11115</name>
</gene>
<evidence type="ECO:0000313" key="6">
    <source>
        <dbReference type="EMBL" id="WIT14145.1"/>
    </source>
</evidence>
<keyword evidence="4 5" id="KW-0472">Membrane</keyword>
<dbReference type="KEGG" id="pais:PFX98_11115"/>
<evidence type="ECO:0000256" key="1">
    <source>
        <dbReference type="ARBA" id="ARBA00004141"/>
    </source>
</evidence>
<keyword evidence="2 5" id="KW-0812">Transmembrane</keyword>
<feature type="transmembrane region" description="Helical" evidence="5">
    <location>
        <begin position="147"/>
        <end position="169"/>
    </location>
</feature>
<feature type="transmembrane region" description="Helical" evidence="5">
    <location>
        <begin position="32"/>
        <end position="51"/>
    </location>
</feature>
<keyword evidence="7" id="KW-1185">Reference proteome</keyword>
<name>A0AA95NF58_9BURK</name>
<organism evidence="6 7">
    <name type="scientific">Paucibacter sediminis</name>
    <dbReference type="NCBI Taxonomy" id="3019553"/>
    <lineage>
        <taxon>Bacteria</taxon>
        <taxon>Pseudomonadati</taxon>
        <taxon>Pseudomonadota</taxon>
        <taxon>Betaproteobacteria</taxon>
        <taxon>Burkholderiales</taxon>
        <taxon>Sphaerotilaceae</taxon>
        <taxon>Roseateles</taxon>
    </lineage>
</organism>
<dbReference type="RefSeq" id="WP_285235273.1">
    <property type="nucleotide sequence ID" value="NZ_CP116346.1"/>
</dbReference>
<sequence length="229" mass="23747">MSDPATTMLWCGVTGLAYAGARRLQGKWGAHWYTLPVVSGTALLLSVFALGGTSYQHYAEATIWLQRLAGPAVVALAVPLYQQMPLWRRRAMPVLAAVLAACTAALASGWLLGRTLQLPGPLMLSLLPRSATMPMAMAAAGQVGGNAALAGIGVVITGVLGSSMVPILLRLIRCKGAEPTALALGLVAHAIGTAKAQQLVPQALAFAALAMGLMGALTVLALPWISRWM</sequence>
<dbReference type="EMBL" id="CP116346">
    <property type="protein sequence ID" value="WIT14145.1"/>
    <property type="molecule type" value="Genomic_DNA"/>
</dbReference>
<reference evidence="6" key="1">
    <citation type="submission" date="2023-01" db="EMBL/GenBank/DDBJ databases">
        <title>Whole genome sequence of Paucibacter sp. S2-9 isolated from pond sediment.</title>
        <authorList>
            <person name="Jung J.Y."/>
        </authorList>
    </citation>
    <scope>NUCLEOTIDE SEQUENCE</scope>
    <source>
        <strain evidence="6">S2-9</strain>
    </source>
</reference>
<feature type="transmembrane region" description="Helical" evidence="5">
    <location>
        <begin position="203"/>
        <end position="225"/>
    </location>
</feature>
<proteinExistence type="predicted"/>
<dbReference type="Pfam" id="PF04172">
    <property type="entry name" value="LrgB"/>
    <property type="match status" value="1"/>
</dbReference>
<evidence type="ECO:0000256" key="3">
    <source>
        <dbReference type="ARBA" id="ARBA00022989"/>
    </source>
</evidence>
<dbReference type="InterPro" id="IPR007300">
    <property type="entry name" value="CidB/LrgB"/>
</dbReference>
<evidence type="ECO:0000256" key="2">
    <source>
        <dbReference type="ARBA" id="ARBA00022692"/>
    </source>
</evidence>
<evidence type="ECO:0000256" key="5">
    <source>
        <dbReference type="SAM" id="Phobius"/>
    </source>
</evidence>
<dbReference type="AlphaFoldDB" id="A0AA95NF58"/>
<keyword evidence="3 5" id="KW-1133">Transmembrane helix</keyword>
<dbReference type="GO" id="GO:0016020">
    <property type="term" value="C:membrane"/>
    <property type="evidence" value="ECO:0007669"/>
    <property type="project" value="UniProtKB-SubCell"/>
</dbReference>
<feature type="transmembrane region" description="Helical" evidence="5">
    <location>
        <begin position="93"/>
        <end position="113"/>
    </location>
</feature>
<dbReference type="PANTHER" id="PTHR30249:SF0">
    <property type="entry name" value="PLASTIDAL GLYCOLATE_GLYCERATE TRANSLOCATOR 1, CHLOROPLASTIC"/>
    <property type="match status" value="1"/>
</dbReference>
<accession>A0AA95NF58</accession>
<evidence type="ECO:0000313" key="7">
    <source>
        <dbReference type="Proteomes" id="UP001177769"/>
    </source>
</evidence>
<feature type="transmembrane region" description="Helical" evidence="5">
    <location>
        <begin position="63"/>
        <end position="81"/>
    </location>
</feature>
<protein>
    <submittedName>
        <fullName evidence="6">LrgB family protein</fullName>
    </submittedName>
</protein>